<sequence length="229" mass="26412">MAGTLYFDPVFEQLIRTLNGREEGFLDPIAQVRRQKKQLTRWMDLHQLPPIPIEFMVAISNPSTIIRTEPGNFAVPQRVAHIHQVPERIQTIRSTCSEEKMTLAELKKIGHYLIKYHTPSEINILKMYQITEDDLITGVHCPSCRAIPMNRTNGTWRCPSCGCKSKNAHVQALHDYFLLISPAITNEEFRKWTHLKSSKTAYKLLQNMNLPVSGNNRCRLYHQPTGFDK</sequence>
<proteinExistence type="predicted"/>
<evidence type="ECO:0000313" key="2">
    <source>
        <dbReference type="Proteomes" id="UP000654670"/>
    </source>
</evidence>
<keyword evidence="2" id="KW-1185">Reference proteome</keyword>
<name>A0A917S278_9BACL</name>
<evidence type="ECO:0008006" key="3">
    <source>
        <dbReference type="Google" id="ProtNLM"/>
    </source>
</evidence>
<gene>
    <name evidence="1" type="ORF">GCM10007968_14800</name>
</gene>
<evidence type="ECO:0000313" key="1">
    <source>
        <dbReference type="EMBL" id="GGL51684.1"/>
    </source>
</evidence>
<protein>
    <recommendedName>
        <fullName evidence="3">NERD domain-containing protein</fullName>
    </recommendedName>
</protein>
<dbReference type="Proteomes" id="UP000654670">
    <property type="component" value="Unassembled WGS sequence"/>
</dbReference>
<dbReference type="AlphaFoldDB" id="A0A917S278"/>
<accession>A0A917S278</accession>
<comment type="caution">
    <text evidence="1">The sequence shown here is derived from an EMBL/GenBank/DDBJ whole genome shotgun (WGS) entry which is preliminary data.</text>
</comment>
<reference evidence="1" key="1">
    <citation type="journal article" date="2014" name="Int. J. Syst. Evol. Microbiol.">
        <title>Complete genome sequence of Corynebacterium casei LMG S-19264T (=DSM 44701T), isolated from a smear-ripened cheese.</title>
        <authorList>
            <consortium name="US DOE Joint Genome Institute (JGI-PGF)"/>
            <person name="Walter F."/>
            <person name="Albersmeier A."/>
            <person name="Kalinowski J."/>
            <person name="Ruckert C."/>
        </authorList>
    </citation>
    <scope>NUCLEOTIDE SEQUENCE</scope>
    <source>
        <strain evidence="1">JCM 15325</strain>
    </source>
</reference>
<organism evidence="1 2">
    <name type="scientific">Sporolactobacillus putidus</name>
    <dbReference type="NCBI Taxonomy" id="492735"/>
    <lineage>
        <taxon>Bacteria</taxon>
        <taxon>Bacillati</taxon>
        <taxon>Bacillota</taxon>
        <taxon>Bacilli</taxon>
        <taxon>Bacillales</taxon>
        <taxon>Sporolactobacillaceae</taxon>
        <taxon>Sporolactobacillus</taxon>
    </lineage>
</organism>
<reference evidence="1" key="2">
    <citation type="submission" date="2020-09" db="EMBL/GenBank/DDBJ databases">
        <authorList>
            <person name="Sun Q."/>
            <person name="Ohkuma M."/>
        </authorList>
    </citation>
    <scope>NUCLEOTIDE SEQUENCE</scope>
    <source>
        <strain evidence="1">JCM 15325</strain>
    </source>
</reference>
<dbReference type="EMBL" id="BMOK01000005">
    <property type="protein sequence ID" value="GGL51684.1"/>
    <property type="molecule type" value="Genomic_DNA"/>
</dbReference>